<evidence type="ECO:0000313" key="3">
    <source>
        <dbReference type="EMBL" id="KAK1620265.1"/>
    </source>
</evidence>
<dbReference type="Pfam" id="PF00226">
    <property type="entry name" value="DnaJ"/>
    <property type="match status" value="1"/>
</dbReference>
<dbReference type="InterPro" id="IPR001623">
    <property type="entry name" value="DnaJ_domain"/>
</dbReference>
<evidence type="ECO:0000259" key="2">
    <source>
        <dbReference type="PROSITE" id="PS50076"/>
    </source>
</evidence>
<feature type="domain" description="J" evidence="2">
    <location>
        <begin position="19"/>
        <end position="90"/>
    </location>
</feature>
<proteinExistence type="predicted"/>
<evidence type="ECO:0000256" key="1">
    <source>
        <dbReference type="SAM" id="MobiDB-lite"/>
    </source>
</evidence>
<dbReference type="Proteomes" id="UP001231189">
    <property type="component" value="Unassembled WGS sequence"/>
</dbReference>
<dbReference type="CDD" id="cd06257">
    <property type="entry name" value="DnaJ"/>
    <property type="match status" value="1"/>
</dbReference>
<name>A0AAD8RF25_LOLMU</name>
<feature type="region of interest" description="Disordered" evidence="1">
    <location>
        <begin position="157"/>
        <end position="267"/>
    </location>
</feature>
<dbReference type="PRINTS" id="PR00625">
    <property type="entry name" value="JDOMAIN"/>
</dbReference>
<dbReference type="PANTHER" id="PTHR44743:SF5">
    <property type="entry name" value="CHAPERONE DNAJ-DOMAIN SUPERFAMILY PROTEIN"/>
    <property type="match status" value="1"/>
</dbReference>
<evidence type="ECO:0000313" key="4">
    <source>
        <dbReference type="Proteomes" id="UP001231189"/>
    </source>
</evidence>
<sequence length="267" mass="28812">MASGGDRCGGEPAAGAGGDLYAVLGLKKECSDADLKGAYRKLAMKWHPDRCSSSSSTKHMVEAKEKFQQIQGAYSVLSDANKRFLYDVGVYEEEEDEDSLQGMGDFLGEMAHMMNQTRPTRQESFEELQQLFVDMFQSDIDSGFCNGSAKDQFDPFQRQTRTSSTSPSSSPSPPPPLATEVDVPSFNGINKRGSSAMGSGKPPRAGDVGAGHAQPEFCFGKSDAKQAPKARGANASGRRNGQKQKLSSKHDVSSEDEMPSPQQYTVS</sequence>
<comment type="caution">
    <text evidence="3">The sequence shown here is derived from an EMBL/GenBank/DDBJ whole genome shotgun (WGS) entry which is preliminary data.</text>
</comment>
<keyword evidence="4" id="KW-1185">Reference proteome</keyword>
<dbReference type="EMBL" id="JAUUTY010000006">
    <property type="protein sequence ID" value="KAK1620265.1"/>
    <property type="molecule type" value="Genomic_DNA"/>
</dbReference>
<organism evidence="3 4">
    <name type="scientific">Lolium multiflorum</name>
    <name type="common">Italian ryegrass</name>
    <name type="synonym">Lolium perenne subsp. multiflorum</name>
    <dbReference type="NCBI Taxonomy" id="4521"/>
    <lineage>
        <taxon>Eukaryota</taxon>
        <taxon>Viridiplantae</taxon>
        <taxon>Streptophyta</taxon>
        <taxon>Embryophyta</taxon>
        <taxon>Tracheophyta</taxon>
        <taxon>Spermatophyta</taxon>
        <taxon>Magnoliopsida</taxon>
        <taxon>Liliopsida</taxon>
        <taxon>Poales</taxon>
        <taxon>Poaceae</taxon>
        <taxon>BOP clade</taxon>
        <taxon>Pooideae</taxon>
        <taxon>Poodae</taxon>
        <taxon>Poeae</taxon>
        <taxon>Poeae Chloroplast Group 2 (Poeae type)</taxon>
        <taxon>Loliodinae</taxon>
        <taxon>Loliinae</taxon>
        <taxon>Lolium</taxon>
    </lineage>
</organism>
<dbReference type="PROSITE" id="PS50076">
    <property type="entry name" value="DNAJ_2"/>
    <property type="match status" value="1"/>
</dbReference>
<reference evidence="3" key="1">
    <citation type="submission" date="2023-07" db="EMBL/GenBank/DDBJ databases">
        <title>A chromosome-level genome assembly of Lolium multiflorum.</title>
        <authorList>
            <person name="Chen Y."/>
            <person name="Copetti D."/>
            <person name="Kolliker R."/>
            <person name="Studer B."/>
        </authorList>
    </citation>
    <scope>NUCLEOTIDE SEQUENCE</scope>
    <source>
        <strain evidence="3">02402/16</strain>
        <tissue evidence="3">Leaf</tissue>
    </source>
</reference>
<protein>
    <recommendedName>
        <fullName evidence="2">J domain-containing protein</fullName>
    </recommendedName>
</protein>
<dbReference type="Gene3D" id="1.10.287.110">
    <property type="entry name" value="DnaJ domain"/>
    <property type="match status" value="1"/>
</dbReference>
<dbReference type="SUPFAM" id="SSF46565">
    <property type="entry name" value="Chaperone J-domain"/>
    <property type="match status" value="1"/>
</dbReference>
<dbReference type="GO" id="GO:0005783">
    <property type="term" value="C:endoplasmic reticulum"/>
    <property type="evidence" value="ECO:0007669"/>
    <property type="project" value="UniProtKB-ARBA"/>
</dbReference>
<dbReference type="PANTHER" id="PTHR44743">
    <property type="entry name" value="PUTATIVE, EXPRESSED-RELATED"/>
    <property type="match status" value="1"/>
</dbReference>
<dbReference type="SMART" id="SM00271">
    <property type="entry name" value="DnaJ"/>
    <property type="match status" value="1"/>
</dbReference>
<dbReference type="InterPro" id="IPR036869">
    <property type="entry name" value="J_dom_sf"/>
</dbReference>
<accession>A0AAD8RF25</accession>
<gene>
    <name evidence="3" type="ORF">QYE76_025782</name>
</gene>
<dbReference type="AlphaFoldDB" id="A0AAD8RF25"/>